<reference evidence="1 2" key="1">
    <citation type="submission" date="2016-11" db="EMBL/GenBank/DDBJ databases">
        <authorList>
            <person name="Jaros S."/>
            <person name="Januszkiewicz K."/>
            <person name="Wedrychowicz H."/>
        </authorList>
    </citation>
    <scope>NUCLEOTIDE SEQUENCE [LARGE SCALE GENOMIC DNA]</scope>
    <source>
        <strain evidence="1 2">DSM 18231</strain>
    </source>
</reference>
<dbReference type="GO" id="GO:0016226">
    <property type="term" value="P:iron-sulfur cluster assembly"/>
    <property type="evidence" value="ECO:0007669"/>
    <property type="project" value="UniProtKB-UniRule"/>
</dbReference>
<dbReference type="PANTHER" id="PTHR37532">
    <property type="entry name" value="PROTEIN ISCX"/>
    <property type="match status" value="1"/>
</dbReference>
<accession>A0A1M5SGX8</accession>
<evidence type="ECO:0000313" key="1">
    <source>
        <dbReference type="EMBL" id="SHH37153.1"/>
    </source>
</evidence>
<evidence type="ECO:0000313" key="2">
    <source>
        <dbReference type="Proteomes" id="UP000184000"/>
    </source>
</evidence>
<dbReference type="EMBL" id="FQXA01000006">
    <property type="protein sequence ID" value="SHH37153.1"/>
    <property type="molecule type" value="Genomic_DNA"/>
</dbReference>
<name>A0A1M5SGX8_9GAMM</name>
<dbReference type="Proteomes" id="UP000184000">
    <property type="component" value="Unassembled WGS sequence"/>
</dbReference>
<organism evidence="1 2">
    <name type="scientific">Stutzerimonas xanthomarina DSM 18231</name>
    <dbReference type="NCBI Taxonomy" id="1403346"/>
    <lineage>
        <taxon>Bacteria</taxon>
        <taxon>Pseudomonadati</taxon>
        <taxon>Pseudomonadota</taxon>
        <taxon>Gammaproteobacteria</taxon>
        <taxon>Pseudomonadales</taxon>
        <taxon>Pseudomonadaceae</taxon>
        <taxon>Stutzerimonas</taxon>
    </lineage>
</organism>
<dbReference type="RefSeq" id="WP_073302326.1">
    <property type="nucleotide sequence ID" value="NZ_FQXA01000006.1"/>
</dbReference>
<protein>
    <submittedName>
        <fullName evidence="1">FeS assembly protein IscX</fullName>
    </submittedName>
</protein>
<proteinExistence type="predicted"/>
<dbReference type="Gene3D" id="1.10.10.600">
    <property type="entry name" value="IscX-like"/>
    <property type="match status" value="1"/>
</dbReference>
<dbReference type="InterPro" id="IPR036762">
    <property type="entry name" value="IscX-like_sf"/>
</dbReference>
<dbReference type="PIRSF" id="PIRSF039003">
    <property type="entry name" value="IscX"/>
    <property type="match status" value="1"/>
</dbReference>
<gene>
    <name evidence="1" type="ORF">SAMN02744645_3448</name>
</gene>
<dbReference type="GeneID" id="98639054"/>
<dbReference type="InterPro" id="IPR007479">
    <property type="entry name" value="ISC_FeS_clus_asmbl_IscsX"/>
</dbReference>
<dbReference type="AlphaFoldDB" id="A0A1M5SGX8"/>
<dbReference type="SUPFAM" id="SSF140319">
    <property type="entry name" value="IscX-like"/>
    <property type="match status" value="1"/>
</dbReference>
<dbReference type="GO" id="GO:0008198">
    <property type="term" value="F:ferrous iron binding"/>
    <property type="evidence" value="ECO:0007669"/>
    <property type="project" value="TreeGrafter"/>
</dbReference>
<dbReference type="Pfam" id="PF04384">
    <property type="entry name" value="Fe-S_assembly"/>
    <property type="match status" value="1"/>
</dbReference>
<dbReference type="NCBIfam" id="TIGR03412">
    <property type="entry name" value="iscX_yfhJ"/>
    <property type="match status" value="1"/>
</dbReference>
<dbReference type="GO" id="GO:0005829">
    <property type="term" value="C:cytosol"/>
    <property type="evidence" value="ECO:0007669"/>
    <property type="project" value="TreeGrafter"/>
</dbReference>
<sequence length="65" mass="7479">MALKWSDVLDIAIELAESKPNVDPRYVNFVELHRWVVELPDFSDDPKRGGEKVLEAIQAAWIEEV</sequence>
<dbReference type="PANTHER" id="PTHR37532:SF1">
    <property type="entry name" value="PROTEIN ISCX"/>
    <property type="match status" value="1"/>
</dbReference>